<dbReference type="EMBL" id="DVFN01000085">
    <property type="protein sequence ID" value="HIQ69796.1"/>
    <property type="molecule type" value="Genomic_DNA"/>
</dbReference>
<organism evidence="1 2">
    <name type="scientific">Candidatus Avoscillospira stercorigallinarum</name>
    <dbReference type="NCBI Taxonomy" id="2840708"/>
    <lineage>
        <taxon>Bacteria</taxon>
        <taxon>Bacillati</taxon>
        <taxon>Bacillota</taxon>
        <taxon>Clostridia</taxon>
        <taxon>Eubacteriales</taxon>
        <taxon>Oscillospiraceae</taxon>
        <taxon>Oscillospiraceae incertae sedis</taxon>
        <taxon>Candidatus Avoscillospira</taxon>
    </lineage>
</organism>
<gene>
    <name evidence="1" type="ORF">IAA67_05670</name>
</gene>
<proteinExistence type="predicted"/>
<reference evidence="1" key="2">
    <citation type="journal article" date="2021" name="PeerJ">
        <title>Extensive microbial diversity within the chicken gut microbiome revealed by metagenomics and culture.</title>
        <authorList>
            <person name="Gilroy R."/>
            <person name="Ravi A."/>
            <person name="Getino M."/>
            <person name="Pursley I."/>
            <person name="Horton D.L."/>
            <person name="Alikhan N.F."/>
            <person name="Baker D."/>
            <person name="Gharbi K."/>
            <person name="Hall N."/>
            <person name="Watson M."/>
            <person name="Adriaenssens E.M."/>
            <person name="Foster-Nyarko E."/>
            <person name="Jarju S."/>
            <person name="Secka A."/>
            <person name="Antonio M."/>
            <person name="Oren A."/>
            <person name="Chaudhuri R.R."/>
            <person name="La Ragione R."/>
            <person name="Hildebrand F."/>
            <person name="Pallen M.J."/>
        </authorList>
    </citation>
    <scope>NUCLEOTIDE SEQUENCE</scope>
    <source>
        <strain evidence="1">ChiSjej2B20-13462</strain>
    </source>
</reference>
<accession>A0A9D0Z726</accession>
<dbReference type="AlphaFoldDB" id="A0A9D0Z726"/>
<evidence type="ECO:0000313" key="1">
    <source>
        <dbReference type="EMBL" id="HIQ69796.1"/>
    </source>
</evidence>
<name>A0A9D0Z726_9FIRM</name>
<comment type="caution">
    <text evidence="1">The sequence shown here is derived from an EMBL/GenBank/DDBJ whole genome shotgun (WGS) entry which is preliminary data.</text>
</comment>
<sequence>MSDLVMEAARLMDMLPESDQNFAFEFIKKLVLAWDPDYTKLTPEEAKRLDAAEHSGWIDETEIDWSQIGQ</sequence>
<protein>
    <submittedName>
        <fullName evidence="1">Uncharacterized protein</fullName>
    </submittedName>
</protein>
<evidence type="ECO:0000313" key="2">
    <source>
        <dbReference type="Proteomes" id="UP000886874"/>
    </source>
</evidence>
<reference evidence="1" key="1">
    <citation type="submission" date="2020-10" db="EMBL/GenBank/DDBJ databases">
        <authorList>
            <person name="Gilroy R."/>
        </authorList>
    </citation>
    <scope>NUCLEOTIDE SEQUENCE</scope>
    <source>
        <strain evidence="1">ChiSjej2B20-13462</strain>
    </source>
</reference>
<dbReference type="Proteomes" id="UP000886874">
    <property type="component" value="Unassembled WGS sequence"/>
</dbReference>